<dbReference type="RefSeq" id="WP_133363634.1">
    <property type="nucleotide sequence ID" value="NZ_CP037940.1"/>
</dbReference>
<dbReference type="GO" id="GO:0046872">
    <property type="term" value="F:metal ion binding"/>
    <property type="evidence" value="ECO:0007669"/>
    <property type="project" value="UniProtKB-KW"/>
</dbReference>
<feature type="binding site" evidence="9">
    <location>
        <position position="288"/>
    </location>
    <ligand>
        <name>K(+)</name>
        <dbReference type="ChEBI" id="CHEBI:29103"/>
    </ligand>
</feature>
<feature type="binding site" evidence="9">
    <location>
        <position position="294"/>
    </location>
    <ligand>
        <name>K(+)</name>
        <dbReference type="ChEBI" id="CHEBI:29103"/>
    </ligand>
</feature>
<organism evidence="12 13">
    <name type="scientific">Periweissella cryptocerci</name>
    <dbReference type="NCBI Taxonomy" id="2506420"/>
    <lineage>
        <taxon>Bacteria</taxon>
        <taxon>Bacillati</taxon>
        <taxon>Bacillota</taxon>
        <taxon>Bacilli</taxon>
        <taxon>Lactobacillales</taxon>
        <taxon>Lactobacillaceae</taxon>
        <taxon>Periweissella</taxon>
    </lineage>
</organism>
<feature type="binding site" evidence="9">
    <location>
        <begin position="40"/>
        <end position="44"/>
    </location>
    <ligand>
        <name>substrate</name>
    </ligand>
</feature>
<dbReference type="InterPro" id="IPR002139">
    <property type="entry name" value="Ribo/fructo_kinase"/>
</dbReference>
<dbReference type="AlphaFoldDB" id="A0A4P6YV32"/>
<feature type="binding site" evidence="9">
    <location>
        <position position="186"/>
    </location>
    <ligand>
        <name>ATP</name>
        <dbReference type="ChEBI" id="CHEBI:30616"/>
    </ligand>
</feature>
<evidence type="ECO:0000256" key="4">
    <source>
        <dbReference type="ARBA" id="ARBA00022777"/>
    </source>
</evidence>
<dbReference type="HAMAP" id="MF_01987">
    <property type="entry name" value="Ribokinase"/>
    <property type="match status" value="1"/>
</dbReference>
<feature type="domain" description="Carbohydrate kinase PfkB" evidence="11">
    <location>
        <begin position="3"/>
        <end position="297"/>
    </location>
</feature>
<evidence type="ECO:0000256" key="8">
    <source>
        <dbReference type="ARBA" id="ARBA00023277"/>
    </source>
</evidence>
<feature type="binding site" evidence="9">
    <location>
        <begin position="12"/>
        <end position="14"/>
    </location>
    <ligand>
        <name>substrate</name>
    </ligand>
</feature>
<name>A0A4P6YV32_9LACO</name>
<keyword evidence="7 9" id="KW-0630">Potassium</keyword>
<keyword evidence="5 9" id="KW-0067">ATP-binding</keyword>
<dbReference type="PANTHER" id="PTHR10584:SF166">
    <property type="entry name" value="RIBOKINASE"/>
    <property type="match status" value="1"/>
</dbReference>
<feature type="binding site" evidence="9">
    <location>
        <position position="254"/>
    </location>
    <ligand>
        <name>substrate</name>
    </ligand>
</feature>
<evidence type="ECO:0000256" key="2">
    <source>
        <dbReference type="ARBA" id="ARBA00022723"/>
    </source>
</evidence>
<feature type="binding site" evidence="9">
    <location>
        <position position="285"/>
    </location>
    <ligand>
        <name>K(+)</name>
        <dbReference type="ChEBI" id="CHEBI:29103"/>
    </ligand>
</feature>
<comment type="similarity">
    <text evidence="9">Belongs to the carbohydrate kinase PfkB family. Ribokinase subfamily.</text>
</comment>
<comment type="caution">
    <text evidence="9">Lacks conserved residue(s) required for the propagation of feature annotation.</text>
</comment>
<comment type="subunit">
    <text evidence="9">Homodimer.</text>
</comment>
<comment type="cofactor">
    <cofactor evidence="9">
        <name>Mg(2+)</name>
        <dbReference type="ChEBI" id="CHEBI:18420"/>
    </cofactor>
    <text evidence="9">Requires a divalent cation, most likely magnesium in vivo, as an electrophilic catalyst to aid phosphoryl group transfer. It is the chelate of the metal and the nucleotide that is the actual substrate.</text>
</comment>
<dbReference type="Gene3D" id="3.40.1190.20">
    <property type="match status" value="1"/>
</dbReference>
<proteinExistence type="inferred from homology"/>
<dbReference type="EC" id="2.7.1.15" evidence="9 10"/>
<gene>
    <name evidence="9 12" type="primary">rbsK</name>
    <name evidence="12" type="ORF">EQG49_08745</name>
</gene>
<comment type="subcellular location">
    <subcellularLocation>
        <location evidence="9">Cytoplasm</location>
    </subcellularLocation>
</comment>
<dbReference type="Proteomes" id="UP000292886">
    <property type="component" value="Chromosome"/>
</dbReference>
<feature type="active site" description="Proton acceptor" evidence="9">
    <location>
        <position position="254"/>
    </location>
</feature>
<keyword evidence="4 9" id="KW-0418">Kinase</keyword>
<dbReference type="GO" id="GO:0019303">
    <property type="term" value="P:D-ribose catabolic process"/>
    <property type="evidence" value="ECO:0007669"/>
    <property type="project" value="UniProtKB-UniRule"/>
</dbReference>
<keyword evidence="2 9" id="KW-0479">Metal-binding</keyword>
<dbReference type="OrthoDB" id="9775849at2"/>
<evidence type="ECO:0000313" key="13">
    <source>
        <dbReference type="Proteomes" id="UP000292886"/>
    </source>
</evidence>
<evidence type="ECO:0000256" key="6">
    <source>
        <dbReference type="ARBA" id="ARBA00022842"/>
    </source>
</evidence>
<keyword evidence="3 9" id="KW-0547">Nucleotide-binding</keyword>
<dbReference type="GO" id="GO:0005829">
    <property type="term" value="C:cytosol"/>
    <property type="evidence" value="ECO:0007669"/>
    <property type="project" value="TreeGrafter"/>
</dbReference>
<keyword evidence="8 9" id="KW-0119">Carbohydrate metabolism</keyword>
<sequence length="307" mass="31879">MEKKVVVLGSLNVDSILHINHLPKQGETMAMNDTTVAPGGKGANQAVAAKRMGAQTSFIGAVGDDQNGAMMLSALTNDQVDTKHVTVMNGISTGAAYILLEEDGNNTILINGGTNQQLTEAHIEAAREVIENADVLITQFETPMATAIAAFKIAKDAGVLTILNPAPAAANIPGELMMLTDIIIPNETESEIITDIEVTDEASMVASANILQSLGVENVIITVGARGAFYQTTKGHGFVDAFKVNAVDTTAAGDSFIGSLAANLDHDLANLAEAIRVSNKTSSLAVQGAGALPSIPTREQVFTALGK</sequence>
<dbReference type="NCBIfam" id="TIGR02152">
    <property type="entry name" value="D_ribokin_bact"/>
    <property type="match status" value="1"/>
</dbReference>
<evidence type="ECO:0000259" key="11">
    <source>
        <dbReference type="Pfam" id="PF00294"/>
    </source>
</evidence>
<evidence type="ECO:0000313" key="12">
    <source>
        <dbReference type="EMBL" id="QBO36557.1"/>
    </source>
</evidence>
<dbReference type="CDD" id="cd01174">
    <property type="entry name" value="ribokinase"/>
    <property type="match status" value="1"/>
</dbReference>
<dbReference type="InterPro" id="IPR011877">
    <property type="entry name" value="Ribokinase"/>
</dbReference>
<evidence type="ECO:0000256" key="10">
    <source>
        <dbReference type="NCBIfam" id="TIGR02152"/>
    </source>
</evidence>
<protein>
    <recommendedName>
        <fullName evidence="9 10">Ribokinase</fullName>
        <shortName evidence="9">RK</shortName>
        <ecNumber evidence="9 10">2.7.1.15</ecNumber>
    </recommendedName>
</protein>
<evidence type="ECO:0000256" key="9">
    <source>
        <dbReference type="HAMAP-Rule" id="MF_01987"/>
    </source>
</evidence>
<dbReference type="UniPathway" id="UPA00916">
    <property type="reaction ID" value="UER00889"/>
</dbReference>
<dbReference type="InterPro" id="IPR029056">
    <property type="entry name" value="Ribokinase-like"/>
</dbReference>
<feature type="binding site" evidence="9">
    <location>
        <begin position="222"/>
        <end position="227"/>
    </location>
    <ligand>
        <name>ATP</name>
        <dbReference type="ChEBI" id="CHEBI:30616"/>
    </ligand>
</feature>
<keyword evidence="13" id="KW-1185">Reference proteome</keyword>
<evidence type="ECO:0000256" key="5">
    <source>
        <dbReference type="ARBA" id="ARBA00022840"/>
    </source>
</evidence>
<evidence type="ECO:0000256" key="7">
    <source>
        <dbReference type="ARBA" id="ARBA00022958"/>
    </source>
</evidence>
<evidence type="ECO:0000256" key="1">
    <source>
        <dbReference type="ARBA" id="ARBA00022679"/>
    </source>
</evidence>
<feature type="binding site" evidence="9">
    <location>
        <position position="290"/>
    </location>
    <ligand>
        <name>K(+)</name>
        <dbReference type="ChEBI" id="CHEBI:29103"/>
    </ligand>
</feature>
<feature type="binding site" evidence="9">
    <location>
        <begin position="253"/>
        <end position="254"/>
    </location>
    <ligand>
        <name>ATP</name>
        <dbReference type="ChEBI" id="CHEBI:30616"/>
    </ligand>
</feature>
<keyword evidence="6 9" id="KW-0460">Magnesium</keyword>
<accession>A0A4P6YV32</accession>
<dbReference type="SUPFAM" id="SSF53613">
    <property type="entry name" value="Ribokinase-like"/>
    <property type="match status" value="1"/>
</dbReference>
<dbReference type="KEGG" id="wei:EQG49_08745"/>
<dbReference type="Pfam" id="PF00294">
    <property type="entry name" value="PfkB"/>
    <property type="match status" value="1"/>
</dbReference>
<comment type="catalytic activity">
    <reaction evidence="9">
        <text>D-ribose + ATP = D-ribose 5-phosphate + ADP + H(+)</text>
        <dbReference type="Rhea" id="RHEA:13697"/>
        <dbReference type="ChEBI" id="CHEBI:15378"/>
        <dbReference type="ChEBI" id="CHEBI:30616"/>
        <dbReference type="ChEBI" id="CHEBI:47013"/>
        <dbReference type="ChEBI" id="CHEBI:78346"/>
        <dbReference type="ChEBI" id="CHEBI:456216"/>
        <dbReference type="EC" id="2.7.1.15"/>
    </reaction>
</comment>
<dbReference type="InterPro" id="IPR011611">
    <property type="entry name" value="PfkB_dom"/>
</dbReference>
<feature type="binding site" evidence="9">
    <location>
        <position position="141"/>
    </location>
    <ligand>
        <name>substrate</name>
    </ligand>
</feature>
<feature type="binding site" evidence="9">
    <location>
        <position position="279"/>
    </location>
    <ligand>
        <name>ATP</name>
        <dbReference type="ChEBI" id="CHEBI:30616"/>
    </ligand>
</feature>
<dbReference type="PANTHER" id="PTHR10584">
    <property type="entry name" value="SUGAR KINASE"/>
    <property type="match status" value="1"/>
</dbReference>
<feature type="binding site" evidence="9">
    <location>
        <position position="248"/>
    </location>
    <ligand>
        <name>K(+)</name>
        <dbReference type="ChEBI" id="CHEBI:29103"/>
    </ligand>
</feature>
<dbReference type="PRINTS" id="PR00990">
    <property type="entry name" value="RIBOKINASE"/>
</dbReference>
<dbReference type="GO" id="GO:0005524">
    <property type="term" value="F:ATP binding"/>
    <property type="evidence" value="ECO:0007669"/>
    <property type="project" value="UniProtKB-UniRule"/>
</dbReference>
<dbReference type="GO" id="GO:0004747">
    <property type="term" value="F:ribokinase activity"/>
    <property type="evidence" value="ECO:0007669"/>
    <property type="project" value="UniProtKB-UniRule"/>
</dbReference>
<comment type="activity regulation">
    <text evidence="9">Activated by a monovalent cation that binds near, but not in, the active site. The most likely occupant of the site in vivo is potassium. Ion binding induces a conformational change that may alter substrate affinity.</text>
</comment>
<reference evidence="13" key="1">
    <citation type="submission" date="2019-03" db="EMBL/GenBank/DDBJ databases">
        <title>Weissella sp. 26KH-42 Genome sequencing.</title>
        <authorList>
            <person name="Heo J."/>
            <person name="Kim S.-J."/>
            <person name="Kim J.-S."/>
            <person name="Hong S.-B."/>
            <person name="Kwon S.-W."/>
        </authorList>
    </citation>
    <scope>NUCLEOTIDE SEQUENCE [LARGE SCALE GENOMIC DNA]</scope>
    <source>
        <strain evidence="13">26KH-42</strain>
    </source>
</reference>
<feature type="binding site" evidence="9">
    <location>
        <position position="250"/>
    </location>
    <ligand>
        <name>K(+)</name>
        <dbReference type="ChEBI" id="CHEBI:29103"/>
    </ligand>
</feature>
<evidence type="ECO:0000256" key="3">
    <source>
        <dbReference type="ARBA" id="ARBA00022741"/>
    </source>
</evidence>
<dbReference type="EMBL" id="CP037940">
    <property type="protein sequence ID" value="QBO36557.1"/>
    <property type="molecule type" value="Genomic_DNA"/>
</dbReference>
<comment type="function">
    <text evidence="9">Catalyzes the phosphorylation of ribose at O-5 in a reaction requiring ATP and magnesium. The resulting D-ribose-5-phosphate can then be used either for sythesis of nucleotides, histidine, and tryptophan, or as a component of the pentose phosphate pathway.</text>
</comment>
<keyword evidence="9" id="KW-0963">Cytoplasm</keyword>
<keyword evidence="1 9" id="KW-0808">Transferase</keyword>
<comment type="pathway">
    <text evidence="9">Carbohydrate metabolism; D-ribose degradation; D-ribose 5-phosphate from beta-D-ribopyranose: step 2/2.</text>
</comment>